<evidence type="ECO:0000256" key="1">
    <source>
        <dbReference type="ARBA" id="ARBA00004442"/>
    </source>
</evidence>
<dbReference type="InterPro" id="IPR051906">
    <property type="entry name" value="TolC-like"/>
</dbReference>
<keyword evidence="9" id="KW-1185">Reference proteome</keyword>
<organism evidence="8 9">
    <name type="scientific">Geofilum rubicundum JCM 15548</name>
    <dbReference type="NCBI Taxonomy" id="1236989"/>
    <lineage>
        <taxon>Bacteria</taxon>
        <taxon>Pseudomonadati</taxon>
        <taxon>Bacteroidota</taxon>
        <taxon>Bacteroidia</taxon>
        <taxon>Marinilabiliales</taxon>
        <taxon>Marinilabiliaceae</taxon>
        <taxon>Geofilum</taxon>
    </lineage>
</organism>
<dbReference type="AlphaFoldDB" id="A0A0E9LX81"/>
<proteinExistence type="inferred from homology"/>
<keyword evidence="7" id="KW-0998">Cell outer membrane</keyword>
<keyword evidence="5" id="KW-0812">Transmembrane</keyword>
<dbReference type="Proteomes" id="UP000032900">
    <property type="component" value="Unassembled WGS sequence"/>
</dbReference>
<keyword evidence="4" id="KW-1134">Transmembrane beta strand</keyword>
<evidence type="ECO:0000256" key="7">
    <source>
        <dbReference type="ARBA" id="ARBA00023237"/>
    </source>
</evidence>
<dbReference type="OrthoDB" id="940457at2"/>
<dbReference type="PANTHER" id="PTHR30026:SF20">
    <property type="entry name" value="OUTER MEMBRANE PROTEIN TOLC"/>
    <property type="match status" value="1"/>
</dbReference>
<keyword evidence="3" id="KW-0813">Transport</keyword>
<evidence type="ECO:0000256" key="2">
    <source>
        <dbReference type="ARBA" id="ARBA00007613"/>
    </source>
</evidence>
<name>A0A0E9LX81_9BACT</name>
<dbReference type="GO" id="GO:0015562">
    <property type="term" value="F:efflux transmembrane transporter activity"/>
    <property type="evidence" value="ECO:0007669"/>
    <property type="project" value="InterPro"/>
</dbReference>
<dbReference type="Pfam" id="PF02321">
    <property type="entry name" value="OEP"/>
    <property type="match status" value="1"/>
</dbReference>
<dbReference type="GO" id="GO:0015288">
    <property type="term" value="F:porin activity"/>
    <property type="evidence" value="ECO:0007669"/>
    <property type="project" value="TreeGrafter"/>
</dbReference>
<dbReference type="STRING" id="1236989.JCM15548_12128"/>
<comment type="similarity">
    <text evidence="2">Belongs to the outer membrane factor (OMF) (TC 1.B.17) family.</text>
</comment>
<keyword evidence="6" id="KW-0472">Membrane</keyword>
<dbReference type="InterPro" id="IPR003423">
    <property type="entry name" value="OMP_efflux"/>
</dbReference>
<dbReference type="Gene3D" id="1.20.1600.10">
    <property type="entry name" value="Outer membrane efflux proteins (OEP)"/>
    <property type="match status" value="1"/>
</dbReference>
<gene>
    <name evidence="8" type="ORF">JCM15548_12128</name>
</gene>
<evidence type="ECO:0000256" key="5">
    <source>
        <dbReference type="ARBA" id="ARBA00022692"/>
    </source>
</evidence>
<dbReference type="GO" id="GO:0009279">
    <property type="term" value="C:cell outer membrane"/>
    <property type="evidence" value="ECO:0007669"/>
    <property type="project" value="UniProtKB-SubCell"/>
</dbReference>
<evidence type="ECO:0000256" key="4">
    <source>
        <dbReference type="ARBA" id="ARBA00022452"/>
    </source>
</evidence>
<sequence length="491" mass="56769">MMKPIIKKSFALILIFLLGIKILDAQSGSIVLSLDDALKLAQEQSYHAKVNQHQQLTGYWNYQNFLADFRPSLSLRTSPLTYQNNKRYTGIEDSYYRNESLQSEALLYLDQRISPLGGTLSVSSGLQRYEFLASESSPEYFSQPFIINYRQSLLGFNPMKWARKIEPLIFETTKREYVEDTEALNLSVVSYFFDYTWLGWNVKLAKENLDDAQALIEVAEQRYESGSLSRDELLDMQLANSNAFRFYKELVLQQRKAKDDFLNLLMLPTNIEIETILPETLPLEQVDVKKVFELANANNPELLRKELDLLINQRNLEQAKRERYFQANIDLAYNRTKSAPATQFSDVYKPEFNTSSYISLGLNVPILDWGRGKGRYEVARSSLETSELLANKTIQQIEQDALTFGITFNSQKIIIESAARSNSLATESYALTVDRFHEGNADVLKLTSTRRAKDKARLDYINTLERYWTYYFLLRQLTLFDFNNGTSLFIE</sequence>
<protein>
    <submittedName>
        <fullName evidence="8">Outer membrane protein TolC</fullName>
    </submittedName>
</protein>
<evidence type="ECO:0000256" key="3">
    <source>
        <dbReference type="ARBA" id="ARBA00022448"/>
    </source>
</evidence>
<reference evidence="8 9" key="1">
    <citation type="journal article" date="2015" name="Microbes Environ.">
        <title>Distribution and evolution of nitrogen fixation genes in the phylum bacteroidetes.</title>
        <authorList>
            <person name="Inoue J."/>
            <person name="Oshima K."/>
            <person name="Suda W."/>
            <person name="Sakamoto M."/>
            <person name="Iino T."/>
            <person name="Noda S."/>
            <person name="Hongoh Y."/>
            <person name="Hattori M."/>
            <person name="Ohkuma M."/>
        </authorList>
    </citation>
    <scope>NUCLEOTIDE SEQUENCE [LARGE SCALE GENOMIC DNA]</scope>
    <source>
        <strain evidence="8">JCM 15548</strain>
    </source>
</reference>
<evidence type="ECO:0000313" key="8">
    <source>
        <dbReference type="EMBL" id="GAO29893.1"/>
    </source>
</evidence>
<dbReference type="PANTHER" id="PTHR30026">
    <property type="entry name" value="OUTER MEMBRANE PROTEIN TOLC"/>
    <property type="match status" value="1"/>
</dbReference>
<evidence type="ECO:0000256" key="6">
    <source>
        <dbReference type="ARBA" id="ARBA00023136"/>
    </source>
</evidence>
<dbReference type="RefSeq" id="WP_062124515.1">
    <property type="nucleotide sequence ID" value="NZ_BAZW01000015.1"/>
</dbReference>
<comment type="subcellular location">
    <subcellularLocation>
        <location evidence="1">Cell outer membrane</location>
    </subcellularLocation>
</comment>
<comment type="caution">
    <text evidence="8">The sequence shown here is derived from an EMBL/GenBank/DDBJ whole genome shotgun (WGS) entry which is preliminary data.</text>
</comment>
<dbReference type="SUPFAM" id="SSF56954">
    <property type="entry name" value="Outer membrane efflux proteins (OEP)"/>
    <property type="match status" value="1"/>
</dbReference>
<dbReference type="EMBL" id="BAZW01000015">
    <property type="protein sequence ID" value="GAO29893.1"/>
    <property type="molecule type" value="Genomic_DNA"/>
</dbReference>
<dbReference type="GO" id="GO:1990281">
    <property type="term" value="C:efflux pump complex"/>
    <property type="evidence" value="ECO:0007669"/>
    <property type="project" value="TreeGrafter"/>
</dbReference>
<evidence type="ECO:0000313" key="9">
    <source>
        <dbReference type="Proteomes" id="UP000032900"/>
    </source>
</evidence>
<accession>A0A0E9LX81</accession>